<proteinExistence type="predicted"/>
<evidence type="ECO:0000313" key="1">
    <source>
        <dbReference type="EMBL" id="MBC8177920.1"/>
    </source>
</evidence>
<dbReference type="EMBL" id="JACNJD010000245">
    <property type="protein sequence ID" value="MBC8177920.1"/>
    <property type="molecule type" value="Genomic_DNA"/>
</dbReference>
<protein>
    <submittedName>
        <fullName evidence="1">Uncharacterized protein</fullName>
    </submittedName>
</protein>
<reference evidence="1 2" key="1">
    <citation type="submission" date="2020-08" db="EMBL/GenBank/DDBJ databases">
        <title>Bridging the membrane lipid divide: bacteria of the FCB group superphylum have the potential to synthesize archaeal ether lipids.</title>
        <authorList>
            <person name="Villanueva L."/>
            <person name="Von Meijenfeldt F.A.B."/>
            <person name="Westbye A.B."/>
            <person name="Yadav S."/>
            <person name="Hopmans E.C."/>
            <person name="Dutilh B.E."/>
            <person name="Sinninghe Damste J.S."/>
        </authorList>
    </citation>
    <scope>NUCLEOTIDE SEQUENCE [LARGE SCALE GENOMIC DNA]</scope>
    <source>
        <strain evidence="1">NIOZ-UU27</strain>
    </source>
</reference>
<dbReference type="Proteomes" id="UP000650524">
    <property type="component" value="Unassembled WGS sequence"/>
</dbReference>
<dbReference type="AlphaFoldDB" id="A0A8J6T3K8"/>
<accession>A0A8J6T3K8</accession>
<organism evidence="1 2">
    <name type="scientific">Candidatus Desulfacyla euxinica</name>
    <dbReference type="NCBI Taxonomy" id="2841693"/>
    <lineage>
        <taxon>Bacteria</taxon>
        <taxon>Deltaproteobacteria</taxon>
        <taxon>Candidatus Desulfacyla</taxon>
    </lineage>
</organism>
<gene>
    <name evidence="1" type="ORF">H8E19_10995</name>
</gene>
<name>A0A8J6T3K8_9DELT</name>
<evidence type="ECO:0000313" key="2">
    <source>
        <dbReference type="Proteomes" id="UP000650524"/>
    </source>
</evidence>
<sequence>MSVLADLWDRILFDYIVAYRDELKDRAKLMNSLVPLYYLRRTLGYVNEIRDMETKEAE</sequence>
<comment type="caution">
    <text evidence="1">The sequence shown here is derived from an EMBL/GenBank/DDBJ whole genome shotgun (WGS) entry which is preliminary data.</text>
</comment>